<evidence type="ECO:0000256" key="4">
    <source>
        <dbReference type="ARBA" id="ARBA00023239"/>
    </source>
</evidence>
<dbReference type="PANTHER" id="PTHR39210:SF1">
    <property type="entry name" value="HEPARIN-SULFATE LYASE"/>
    <property type="match status" value="1"/>
</dbReference>
<dbReference type="EMBL" id="MAWT01000022">
    <property type="protein sequence ID" value="OCM71580.1"/>
    <property type="molecule type" value="Genomic_DNA"/>
</dbReference>
<keyword evidence="4 7" id="KW-0456">Lyase</keyword>
<evidence type="ECO:0000259" key="5">
    <source>
        <dbReference type="Pfam" id="PF07940"/>
    </source>
</evidence>
<dbReference type="InterPro" id="IPR008929">
    <property type="entry name" value="Chondroitin_lyas"/>
</dbReference>
<dbReference type="PANTHER" id="PTHR39210">
    <property type="entry name" value="HEPARIN-SULFATE LYASE"/>
    <property type="match status" value="1"/>
</dbReference>
<accession>A0A0E1EP33</accession>
<keyword evidence="2" id="KW-0732">Signal</keyword>
<evidence type="ECO:0000256" key="1">
    <source>
        <dbReference type="ARBA" id="ARBA00004418"/>
    </source>
</evidence>
<dbReference type="RefSeq" id="WP_000654952.1">
    <property type="nucleotide sequence ID" value="NZ_CABFMI010000013.1"/>
</dbReference>
<feature type="domain" description="Heparinase II/III-like C-terminal" evidence="5">
    <location>
        <begin position="342"/>
        <end position="492"/>
    </location>
</feature>
<dbReference type="Proteomes" id="UP000093122">
    <property type="component" value="Unassembled WGS sequence"/>
</dbReference>
<reference evidence="7 9" key="1">
    <citation type="journal article" date="2016" name="Sci. Rep.">
        <title>Serotype IV Streptococcus agalactiae ST-452 has arisen from large genomic recombination events between CC23 and the hypervirulent CC17 lineages.</title>
        <authorList>
            <person name="Campisi E."/>
            <person name="Rinaudo C.D."/>
            <person name="Donati C."/>
            <person name="Barucco M."/>
            <person name="Torricelli G."/>
            <person name="Edwards M.S."/>
            <person name="Baker C.J."/>
            <person name="Margarit I."/>
            <person name="Rosini R."/>
        </authorList>
    </citation>
    <scope>NUCLEOTIDE SEQUENCE [LARGE SCALE GENOMIC DNA]</scope>
    <source>
        <strain evidence="7 9">CZ-PW-140</strain>
    </source>
</reference>
<evidence type="ECO:0000256" key="2">
    <source>
        <dbReference type="ARBA" id="ARBA00022729"/>
    </source>
</evidence>
<reference evidence="8 10" key="2">
    <citation type="journal article" date="2018" name="Emerg. Microbes Infect.">
        <title>Phenotypic and molecular analysis of nontypeable Group B streptococci: identification of cps2a and hybrid cps2a/cps5 Group B streptococcal capsule gene clusters.</title>
        <authorList>
            <person name="Alhhazmi A."/>
            <person name="Tyrrell G.J."/>
        </authorList>
    </citation>
    <scope>NUCLEOTIDE SEQUENCE [LARGE SCALE GENOMIC DNA]</scope>
    <source>
        <strain evidence="8 10">PLGBS17</strain>
    </source>
</reference>
<dbReference type="SUPFAM" id="SSF48230">
    <property type="entry name" value="Chondroitin AC/alginate lyase"/>
    <property type="match status" value="1"/>
</dbReference>
<evidence type="ECO:0000313" key="7">
    <source>
        <dbReference type="EMBL" id="OCM71580.1"/>
    </source>
</evidence>
<protein>
    <submittedName>
        <fullName evidence="8">Heparinase II/III-like protein</fullName>
    </submittedName>
    <submittedName>
        <fullName evidence="7">Oligohyaluronate lyase</fullName>
    </submittedName>
</protein>
<evidence type="ECO:0000313" key="9">
    <source>
        <dbReference type="Proteomes" id="UP000093122"/>
    </source>
</evidence>
<gene>
    <name evidence="7" type="ORF">AX245_10265</name>
    <name evidence="8" type="ORF">C4618_00870</name>
</gene>
<dbReference type="InterPro" id="IPR012480">
    <property type="entry name" value="Hepar_II_III_C"/>
</dbReference>
<sequence length="634" mass="74588">MKDRLYNKFKDFDREFCQKYIKTYQSNAYQEMKASVNLMMRNTFVFNDNWDMEPCSKAYCLDPLEWDKPVTDDPEWLYMLNRQTYLFKFLVVYIVEGDKSYLRQMKYFMYHWIDCQFTLKPEGAVSRTIDTGIRCMSWLKVLIFLDYFGLITETKKIKLLTSLREQITYMRDYYREKDSLSNWGILQTTAILACLYYYEDELNLPEIQSFAEEELLLQIKLQILDDGSQYEQSIMYHVEVLKSLMELVILAPKYYLPLEETIEKMVTYLIAMTGPDYCQLAIGDSDVTDTRDILTLATLVLKSSKTKSFSFDNVNLETLLLFGKPSIYLFEEIPRATIGESAYLFPDSGHVCLRDDRRYIFFKNGPFGSAHTHSDNNSVCLYDKKKPIFIDAGRYTYKEEQLRYDFKRSTSHSTCTLDEQPLEMIKDSWTYTSYPKCDYCQLTSKDRYHLVEGQLHVQRASDIYYHKRWLLTLPQAITLVIDKVSCPGEHVLTNQYILDDQVIYENGLVNDLKLVSPTTFNLEDCLISKRYNQLTESHKLVKKIKFVDEVMDYTLIVDRNCQVKCVPLVQTNSHKELSNSIAFDIRSQDFHYLIGVLMDDIIFGDKLYLMQGIKCKGKVIVYDKNNGKMSRLKN</sequence>
<dbReference type="EMBL" id="QHGZ01000025">
    <property type="protein sequence ID" value="RDY91359.1"/>
    <property type="molecule type" value="Genomic_DNA"/>
</dbReference>
<dbReference type="GO" id="GO:0016829">
    <property type="term" value="F:lyase activity"/>
    <property type="evidence" value="ECO:0007669"/>
    <property type="project" value="UniProtKB-KW"/>
</dbReference>
<dbReference type="AlphaFoldDB" id="A0A0E1EP33"/>
<dbReference type="Pfam" id="PF16889">
    <property type="entry name" value="Hepar_II_III_N"/>
    <property type="match status" value="1"/>
</dbReference>
<dbReference type="GO" id="GO:0042597">
    <property type="term" value="C:periplasmic space"/>
    <property type="evidence" value="ECO:0007669"/>
    <property type="project" value="UniProtKB-SubCell"/>
</dbReference>
<name>A0A0E1EP33_STRAG</name>
<evidence type="ECO:0000313" key="8">
    <source>
        <dbReference type="EMBL" id="RDY91359.1"/>
    </source>
</evidence>
<dbReference type="InterPro" id="IPR031680">
    <property type="entry name" value="Hepar_II_III_N"/>
</dbReference>
<comment type="subcellular location">
    <subcellularLocation>
        <location evidence="1">Periplasm</location>
    </subcellularLocation>
</comment>
<proteinExistence type="predicted"/>
<evidence type="ECO:0000256" key="3">
    <source>
        <dbReference type="ARBA" id="ARBA00022764"/>
    </source>
</evidence>
<dbReference type="Gene3D" id="1.50.10.100">
    <property type="entry name" value="Chondroitin AC/alginate lyase"/>
    <property type="match status" value="1"/>
</dbReference>
<dbReference type="KEGG" id="sage:EN72_09970"/>
<feature type="domain" description="Heparin-sulfate lyase N-terminal" evidence="6">
    <location>
        <begin position="34"/>
        <end position="292"/>
    </location>
</feature>
<organism evidence="8 10">
    <name type="scientific">Streptococcus agalactiae</name>
    <dbReference type="NCBI Taxonomy" id="1311"/>
    <lineage>
        <taxon>Bacteria</taxon>
        <taxon>Bacillati</taxon>
        <taxon>Bacillota</taxon>
        <taxon>Bacilli</taxon>
        <taxon>Lactobacillales</taxon>
        <taxon>Streptococcaceae</taxon>
        <taxon>Streptococcus</taxon>
    </lineage>
</organism>
<evidence type="ECO:0000313" key="10">
    <source>
        <dbReference type="Proteomes" id="UP000256718"/>
    </source>
</evidence>
<dbReference type="Pfam" id="PF07940">
    <property type="entry name" value="Hepar_II_III_C"/>
    <property type="match status" value="1"/>
</dbReference>
<keyword evidence="3" id="KW-0574">Periplasm</keyword>
<comment type="caution">
    <text evidence="8">The sequence shown here is derived from an EMBL/GenBank/DDBJ whole genome shotgun (WGS) entry which is preliminary data.</text>
</comment>
<evidence type="ECO:0000259" key="6">
    <source>
        <dbReference type="Pfam" id="PF16889"/>
    </source>
</evidence>
<dbReference type="Gene3D" id="2.70.98.70">
    <property type="match status" value="1"/>
</dbReference>
<dbReference type="Proteomes" id="UP000256718">
    <property type="component" value="Unassembled WGS sequence"/>
</dbReference>